<keyword evidence="4" id="KW-1185">Reference proteome</keyword>
<dbReference type="GeneTree" id="ENSGT00940000161214"/>
<dbReference type="GO" id="GO:0005615">
    <property type="term" value="C:extracellular space"/>
    <property type="evidence" value="ECO:0007669"/>
    <property type="project" value="TreeGrafter"/>
</dbReference>
<dbReference type="InterPro" id="IPR020350">
    <property type="entry name" value="Chemokine-like_TAFA"/>
</dbReference>
<reference evidence="3" key="1">
    <citation type="submission" date="2025-08" db="UniProtKB">
        <authorList>
            <consortium name="Ensembl"/>
        </authorList>
    </citation>
    <scope>IDENTIFICATION</scope>
</reference>
<evidence type="ECO:0000256" key="1">
    <source>
        <dbReference type="ARBA" id="ARBA00006101"/>
    </source>
</evidence>
<evidence type="ECO:0000256" key="2">
    <source>
        <dbReference type="ARBA" id="ARBA00022729"/>
    </source>
</evidence>
<protein>
    <submittedName>
        <fullName evidence="3">TAFA chemokine like family member 2</fullName>
    </submittedName>
</protein>
<accession>A0A7M4EKI8</accession>
<dbReference type="PANTHER" id="PTHR31770:SF1">
    <property type="entry name" value="CHEMOKINE-LIKE PROTEIN TAFA-2"/>
    <property type="match status" value="1"/>
</dbReference>
<dbReference type="Pfam" id="PF12020">
    <property type="entry name" value="TAFA"/>
    <property type="match status" value="1"/>
</dbReference>
<sequence length="181" mass="20227">MNKRYLQKATKGKLLIIIFVVTLWGKLASGANHHKAHHVKTGTCEVVALHRCCNKNKIEERSQTVKCSCFPGQVAGTTRAAPSCVDASIVEQKWWCHMQPCLEGEECKVLPDRKGWSCSSGNKVKTTRFFYIPSAMAVYLEAKYVYYLKMPAVGAGKQVWGKLQEEFLKLRSKAGNSSVVD</sequence>
<comment type="similarity">
    <text evidence="1">Belongs to the TAFA family.</text>
</comment>
<keyword evidence="2" id="KW-0732">Signal</keyword>
<dbReference type="OMA" id="VEMEIHR"/>
<dbReference type="GO" id="GO:0007613">
    <property type="term" value="P:memory"/>
    <property type="evidence" value="ECO:0007669"/>
    <property type="project" value="Ensembl"/>
</dbReference>
<organism evidence="3 4">
    <name type="scientific">Crocodylus porosus</name>
    <name type="common">Saltwater crocodile</name>
    <name type="synonym">Estuarine crocodile</name>
    <dbReference type="NCBI Taxonomy" id="8502"/>
    <lineage>
        <taxon>Eukaryota</taxon>
        <taxon>Metazoa</taxon>
        <taxon>Chordata</taxon>
        <taxon>Craniata</taxon>
        <taxon>Vertebrata</taxon>
        <taxon>Euteleostomi</taxon>
        <taxon>Archelosauria</taxon>
        <taxon>Archosauria</taxon>
        <taxon>Crocodylia</taxon>
        <taxon>Longirostres</taxon>
        <taxon>Crocodylidae</taxon>
        <taxon>Crocodylus</taxon>
    </lineage>
</organism>
<evidence type="ECO:0000313" key="3">
    <source>
        <dbReference type="Ensembl" id="ENSCPRP00005011154.1"/>
    </source>
</evidence>
<dbReference type="GO" id="GO:0005634">
    <property type="term" value="C:nucleus"/>
    <property type="evidence" value="ECO:0007669"/>
    <property type="project" value="Ensembl"/>
</dbReference>
<dbReference type="PANTHER" id="PTHR31770">
    <property type="entry name" value="CHEMOKINE-LIKE PROTEIN TAFA FAMILY MEMBER"/>
    <property type="match status" value="1"/>
</dbReference>
<name>A0A7M4EKI8_CROPO</name>
<dbReference type="AlphaFoldDB" id="A0A7M4EKI8"/>
<reference evidence="3" key="2">
    <citation type="submission" date="2025-09" db="UniProtKB">
        <authorList>
            <consortium name="Ensembl"/>
        </authorList>
    </citation>
    <scope>IDENTIFICATION</scope>
</reference>
<dbReference type="GO" id="GO:0048018">
    <property type="term" value="F:receptor ligand activity"/>
    <property type="evidence" value="ECO:0007669"/>
    <property type="project" value="TreeGrafter"/>
</dbReference>
<dbReference type="InterPro" id="IPR051743">
    <property type="entry name" value="TAFA_chemokine-like"/>
</dbReference>
<gene>
    <name evidence="3" type="primary">TAFA2</name>
</gene>
<dbReference type="GO" id="GO:0005737">
    <property type="term" value="C:cytoplasm"/>
    <property type="evidence" value="ECO:0007669"/>
    <property type="project" value="Ensembl"/>
</dbReference>
<dbReference type="GO" id="GO:0008542">
    <property type="term" value="P:visual learning"/>
    <property type="evidence" value="ECO:0007669"/>
    <property type="project" value="Ensembl"/>
</dbReference>
<evidence type="ECO:0000313" key="4">
    <source>
        <dbReference type="Proteomes" id="UP000594220"/>
    </source>
</evidence>
<dbReference type="Proteomes" id="UP000594220">
    <property type="component" value="Unplaced"/>
</dbReference>
<dbReference type="Ensembl" id="ENSCPRT00005013162.1">
    <property type="protein sequence ID" value="ENSCPRP00005011154.1"/>
    <property type="gene ID" value="ENSCPRG00005007970.1"/>
</dbReference>
<proteinExistence type="inferred from homology"/>